<dbReference type="SUPFAM" id="SSF54909">
    <property type="entry name" value="Dimeric alpha+beta barrel"/>
    <property type="match status" value="1"/>
</dbReference>
<dbReference type="SMART" id="SM00344">
    <property type="entry name" value="HTH_ASNC"/>
    <property type="match status" value="1"/>
</dbReference>
<dbReference type="Pfam" id="PF01037">
    <property type="entry name" value="AsnC_trans_reg"/>
    <property type="match status" value="1"/>
</dbReference>
<keyword evidence="2" id="KW-0238">DNA-binding</keyword>
<evidence type="ECO:0000313" key="5">
    <source>
        <dbReference type="EMBL" id="UTV30743.1"/>
    </source>
</evidence>
<dbReference type="PRINTS" id="PR00033">
    <property type="entry name" value="HTHASNC"/>
</dbReference>
<keyword evidence="3" id="KW-0804">Transcription</keyword>
<dbReference type="Gene3D" id="1.10.10.10">
    <property type="entry name" value="Winged helix-like DNA-binding domain superfamily/Winged helix DNA-binding domain"/>
    <property type="match status" value="1"/>
</dbReference>
<reference evidence="5" key="1">
    <citation type="submission" date="2022-07" db="EMBL/GenBank/DDBJ databases">
        <title>Genome sequencing of Photobacterium atrarenae GJH2-4.</title>
        <authorList>
            <person name="Park S.-J."/>
        </authorList>
    </citation>
    <scope>NUCLEOTIDE SEQUENCE</scope>
    <source>
        <strain evidence="5">GJH2-4</strain>
    </source>
</reference>
<keyword evidence="1" id="KW-0805">Transcription regulation</keyword>
<dbReference type="SUPFAM" id="SSF46785">
    <property type="entry name" value="Winged helix' DNA-binding domain"/>
    <property type="match status" value="1"/>
</dbReference>
<keyword evidence="6" id="KW-1185">Reference proteome</keyword>
<dbReference type="PANTHER" id="PTHR30154:SF34">
    <property type="entry name" value="TRANSCRIPTIONAL REGULATOR AZLB"/>
    <property type="match status" value="1"/>
</dbReference>
<dbReference type="InterPro" id="IPR036388">
    <property type="entry name" value="WH-like_DNA-bd_sf"/>
</dbReference>
<evidence type="ECO:0000313" key="6">
    <source>
        <dbReference type="Proteomes" id="UP001057998"/>
    </source>
</evidence>
<evidence type="ECO:0000259" key="4">
    <source>
        <dbReference type="PROSITE" id="PS50956"/>
    </source>
</evidence>
<feature type="domain" description="HTH asnC-type" evidence="4">
    <location>
        <begin position="31"/>
        <end position="92"/>
    </location>
</feature>
<sequence>MTVFYCVSLDKGALKTYGKRENFSHGLHMSLDKYDYALLELLQQNCQTPLRELAEAVHLSTASVQRRIQKLKENGYIQANVAVLDPNKLDQVITVLVEVQAEKTHIHDLQALKESFSGPEIQQCYYVTGEADFMLVLLVPNMQRFQEICDNLFHSNANVKWFRTIVVLDRVKATLNVL</sequence>
<dbReference type="Pfam" id="PF13404">
    <property type="entry name" value="HTH_AsnC-type"/>
    <property type="match status" value="1"/>
</dbReference>
<proteinExistence type="predicted"/>
<accession>A0ABY5GN34</accession>
<dbReference type="InterPro" id="IPR036390">
    <property type="entry name" value="WH_DNA-bd_sf"/>
</dbReference>
<dbReference type="InterPro" id="IPR019888">
    <property type="entry name" value="Tscrpt_reg_AsnC-like"/>
</dbReference>
<evidence type="ECO:0000256" key="3">
    <source>
        <dbReference type="ARBA" id="ARBA00023163"/>
    </source>
</evidence>
<organism evidence="5 6">
    <name type="scientific">Photobacterium atrarenae</name>
    <dbReference type="NCBI Taxonomy" id="865757"/>
    <lineage>
        <taxon>Bacteria</taxon>
        <taxon>Pseudomonadati</taxon>
        <taxon>Pseudomonadota</taxon>
        <taxon>Gammaproteobacteria</taxon>
        <taxon>Vibrionales</taxon>
        <taxon>Vibrionaceae</taxon>
        <taxon>Photobacterium</taxon>
    </lineage>
</organism>
<dbReference type="EMBL" id="CP101509">
    <property type="protein sequence ID" value="UTV30743.1"/>
    <property type="molecule type" value="Genomic_DNA"/>
</dbReference>
<dbReference type="InterPro" id="IPR011991">
    <property type="entry name" value="ArsR-like_HTH"/>
</dbReference>
<dbReference type="InterPro" id="IPR019887">
    <property type="entry name" value="Tscrpt_reg_AsnC/Lrp_C"/>
</dbReference>
<dbReference type="RefSeq" id="WP_255392108.1">
    <property type="nucleotide sequence ID" value="NZ_CP101509.1"/>
</dbReference>
<dbReference type="Gene3D" id="3.30.70.920">
    <property type="match status" value="1"/>
</dbReference>
<dbReference type="PANTHER" id="PTHR30154">
    <property type="entry name" value="LEUCINE-RESPONSIVE REGULATORY PROTEIN"/>
    <property type="match status" value="1"/>
</dbReference>
<evidence type="ECO:0000256" key="2">
    <source>
        <dbReference type="ARBA" id="ARBA00023125"/>
    </source>
</evidence>
<dbReference type="InterPro" id="IPR000485">
    <property type="entry name" value="AsnC-type_HTH_dom"/>
</dbReference>
<protein>
    <submittedName>
        <fullName evidence="5">Lrp/AsnC family transcriptional regulator</fullName>
    </submittedName>
</protein>
<dbReference type="Proteomes" id="UP001057998">
    <property type="component" value="Chromosome 2"/>
</dbReference>
<name>A0ABY5GN34_9GAMM</name>
<dbReference type="CDD" id="cd00090">
    <property type="entry name" value="HTH_ARSR"/>
    <property type="match status" value="1"/>
</dbReference>
<evidence type="ECO:0000256" key="1">
    <source>
        <dbReference type="ARBA" id="ARBA00023015"/>
    </source>
</evidence>
<dbReference type="PROSITE" id="PS50956">
    <property type="entry name" value="HTH_ASNC_2"/>
    <property type="match status" value="1"/>
</dbReference>
<dbReference type="InterPro" id="IPR011008">
    <property type="entry name" value="Dimeric_a/b-barrel"/>
</dbReference>
<gene>
    <name evidence="5" type="ORF">NNL38_19475</name>
</gene>